<reference evidence="6 7" key="1">
    <citation type="submission" date="2023-04" db="EMBL/GenBank/DDBJ databases">
        <title>Clostridium tannerae sp. nov., isolated from the fecal material of an alpaca.</title>
        <authorList>
            <person name="Miller S."/>
            <person name="Hendry M."/>
            <person name="King J."/>
            <person name="Sankaranarayanan K."/>
            <person name="Lawson P.A."/>
        </authorList>
    </citation>
    <scope>NUCLEOTIDE SEQUENCE [LARGE SCALE GENOMIC DNA]</scope>
    <source>
        <strain evidence="6 7">A1-XYC3</strain>
    </source>
</reference>
<protein>
    <submittedName>
        <fullName evidence="6">Methyl-accepting chemotaxis protein</fullName>
    </submittedName>
</protein>
<evidence type="ECO:0000256" key="4">
    <source>
        <dbReference type="SAM" id="Phobius"/>
    </source>
</evidence>
<dbReference type="CDD" id="cd11386">
    <property type="entry name" value="MCP_signal"/>
    <property type="match status" value="1"/>
</dbReference>
<evidence type="ECO:0000259" key="5">
    <source>
        <dbReference type="PROSITE" id="PS50111"/>
    </source>
</evidence>
<keyword evidence="4" id="KW-0472">Membrane</keyword>
<keyword evidence="4" id="KW-0812">Transmembrane</keyword>
<accession>A0ABU4JT47</accession>
<keyword evidence="4" id="KW-1133">Transmembrane helix</keyword>
<organism evidence="6 7">
    <name type="scientific">Clostridium tanneri</name>
    <dbReference type="NCBI Taxonomy" id="3037988"/>
    <lineage>
        <taxon>Bacteria</taxon>
        <taxon>Bacillati</taxon>
        <taxon>Bacillota</taxon>
        <taxon>Clostridia</taxon>
        <taxon>Eubacteriales</taxon>
        <taxon>Clostridiaceae</taxon>
        <taxon>Clostridium</taxon>
    </lineage>
</organism>
<feature type="transmembrane region" description="Helical" evidence="4">
    <location>
        <begin position="147"/>
        <end position="169"/>
    </location>
</feature>
<dbReference type="RefSeq" id="WP_318797913.1">
    <property type="nucleotide sequence ID" value="NZ_JARUJP010000008.1"/>
</dbReference>
<dbReference type="Pfam" id="PF00015">
    <property type="entry name" value="MCPsignal"/>
    <property type="match status" value="1"/>
</dbReference>
<dbReference type="Gene3D" id="1.10.287.950">
    <property type="entry name" value="Methyl-accepting chemotaxis protein"/>
    <property type="match status" value="1"/>
</dbReference>
<dbReference type="PROSITE" id="PS50111">
    <property type="entry name" value="CHEMOTAXIS_TRANSDUC_2"/>
    <property type="match status" value="1"/>
</dbReference>
<evidence type="ECO:0000256" key="3">
    <source>
        <dbReference type="PROSITE-ProRule" id="PRU00284"/>
    </source>
</evidence>
<keyword evidence="1 3" id="KW-0807">Transducer</keyword>
<keyword evidence="7" id="KW-1185">Reference proteome</keyword>
<gene>
    <name evidence="6" type="ORF">P8V03_08960</name>
</gene>
<dbReference type="InterPro" id="IPR004090">
    <property type="entry name" value="Chemotax_Me-accpt_rcpt"/>
</dbReference>
<feature type="transmembrane region" description="Helical" evidence="4">
    <location>
        <begin position="43"/>
        <end position="63"/>
    </location>
</feature>
<dbReference type="SMART" id="SM00283">
    <property type="entry name" value="MA"/>
    <property type="match status" value="1"/>
</dbReference>
<name>A0ABU4JT47_9CLOT</name>
<feature type="transmembrane region" description="Helical" evidence="4">
    <location>
        <begin position="114"/>
        <end position="135"/>
    </location>
</feature>
<feature type="transmembrane region" description="Helical" evidence="4">
    <location>
        <begin position="7"/>
        <end position="27"/>
    </location>
</feature>
<dbReference type="SUPFAM" id="SSF58104">
    <property type="entry name" value="Methyl-accepting chemotaxis protein (MCP) signaling domain"/>
    <property type="match status" value="1"/>
</dbReference>
<evidence type="ECO:0000313" key="6">
    <source>
        <dbReference type="EMBL" id="MDW8801282.1"/>
    </source>
</evidence>
<comment type="similarity">
    <text evidence="2">Belongs to the methyl-accepting chemotaxis (MCP) protein family.</text>
</comment>
<dbReference type="InterPro" id="IPR004089">
    <property type="entry name" value="MCPsignal_dom"/>
</dbReference>
<evidence type="ECO:0000256" key="2">
    <source>
        <dbReference type="ARBA" id="ARBA00029447"/>
    </source>
</evidence>
<dbReference type="Proteomes" id="UP001281656">
    <property type="component" value="Unassembled WGS sequence"/>
</dbReference>
<dbReference type="PRINTS" id="PR00260">
    <property type="entry name" value="CHEMTRNSDUCR"/>
</dbReference>
<proteinExistence type="inferred from homology"/>
<comment type="caution">
    <text evidence="6">The sequence shown here is derived from an EMBL/GenBank/DDBJ whole genome shotgun (WGS) entry which is preliminary data.</text>
</comment>
<dbReference type="PANTHER" id="PTHR32089:SF112">
    <property type="entry name" value="LYSOZYME-LIKE PROTEIN-RELATED"/>
    <property type="match status" value="1"/>
</dbReference>
<sequence>MIKQKNALMTFLSFSSMLISFFIHFFNRVLNIFNHPMLENHEIILNIFLVIPILTFVITLYLYNRKKNDGRIPFFNMLTLTFSSMSIIAGGIGMVEYHFSIFMVIAILAYYEDINLIVTMTILFAIQHITGLYLIPDVIFGEKHYSSGMVALHASFLVFTSGATILQIMSKKKYTLIMENEKKKTDSLIKDLIQQLSENSQLILNSSTTLSNSTNTSVKTNDEIVTSMLEVANGARSQLIGAEETSKSMSEMSLAVQQIAETFSKVSESSRDMSEQANEGYSFINQAISQMDSVISSAQISADVVKKLDEHSRKIGQIVEVITKISADTNLLALNAAIEAARAGEHGKGFSVVSDEVRKLAEQSSQSAAEIEVLIKQIQEDTNLAVESFALQTKEVLNGKDIVDKSGYIFKDILQATNKVVEDIEDLTALTEEMAAESEEISAYIDQMVGTAKKSSLNSEQVLTITNQQIASVKENSNLADSLKILANKLEELIKRLYSQQ</sequence>
<dbReference type="PANTHER" id="PTHR32089">
    <property type="entry name" value="METHYL-ACCEPTING CHEMOTAXIS PROTEIN MCPB"/>
    <property type="match status" value="1"/>
</dbReference>
<evidence type="ECO:0000256" key="1">
    <source>
        <dbReference type="ARBA" id="ARBA00023224"/>
    </source>
</evidence>
<feature type="domain" description="Methyl-accepting transducer" evidence="5">
    <location>
        <begin position="213"/>
        <end position="449"/>
    </location>
</feature>
<feature type="transmembrane region" description="Helical" evidence="4">
    <location>
        <begin position="75"/>
        <end position="108"/>
    </location>
</feature>
<dbReference type="EMBL" id="JARUJP010000008">
    <property type="protein sequence ID" value="MDW8801282.1"/>
    <property type="molecule type" value="Genomic_DNA"/>
</dbReference>
<evidence type="ECO:0000313" key="7">
    <source>
        <dbReference type="Proteomes" id="UP001281656"/>
    </source>
</evidence>